<dbReference type="InterPro" id="IPR001611">
    <property type="entry name" value="Leu-rich_rpt"/>
</dbReference>
<sequence length="651" mass="71901">MERCDADAVMTWKVQSERGLSVAGASRWARLSAAAKTASKDSSLQSLGASPARTLAVDDFSARTEPTWCPAYSLVLRNGPHVTNRRIRSSRLGARNQRLTSAKRASDAIHRLGRLNSLVDEKHLSGHLNLSRPMKTNDSSRGPILNALEINRYLQIIDGSKDAFVMASFASRYQLTDWAQEGGDPCLPASWSWVQCSSDPQPRVVSVTLSRTNLTGNIPPELTQLTGLVELWLDGNSLSGPIPDFSGCINLKKIHLENNKLTGELPSSLANLQNLKELYLQNNMLSDDTSAALPTKKLISYFSGVSSQTSHSFSLSELEDATGKFERRIGSGGYGIVYYGKLKDGKEIAVKVLTNDSYQGTREFSNEVSLLSRIHHRNLVSFLGYCQQGGKNILVYEFMHNGTLKDHLYGTLTRERTLSWIKRLEIAEDSARGIEYLHTGCTPTVIHRDLKSSNILLDNNMRAKVSDFGLSKLAVDGSSHVSSIVRGTVGYLDPEYYISQQLTDKSDVYSFGVILLELISGQQAISNERFGVNSRNIVPWAKSHIESGNIQGIIDPCLQNDFNIQSVWKIAEKSMMCVQQHGILRPSISEVLKEIQEAISIERGIDSNGEDDIDMISRHSRHSSLNVNLVDLATSEPNVSFGDSVLLPMAR</sequence>
<proteinExistence type="predicted"/>
<dbReference type="Gene3D" id="3.80.10.10">
    <property type="entry name" value="Ribonuclease Inhibitor"/>
    <property type="match status" value="1"/>
</dbReference>
<dbReference type="AlphaFoldDB" id="A0A843W317"/>
<dbReference type="PANTHER" id="PTHR45631:SF68">
    <property type="entry name" value="REPEAT FAMILY PROTEIN, PUTATIVE, EXPRESSED-RELATED"/>
    <property type="match status" value="1"/>
</dbReference>
<keyword evidence="8" id="KW-0677">Repeat</keyword>
<dbReference type="InterPro" id="IPR032675">
    <property type="entry name" value="LRR_dom_sf"/>
</dbReference>
<evidence type="ECO:0000256" key="10">
    <source>
        <dbReference type="ARBA" id="ARBA00022777"/>
    </source>
</evidence>
<evidence type="ECO:0000256" key="12">
    <source>
        <dbReference type="ARBA" id="ARBA00022989"/>
    </source>
</evidence>
<dbReference type="SUPFAM" id="SSF52058">
    <property type="entry name" value="L domain-like"/>
    <property type="match status" value="1"/>
</dbReference>
<keyword evidence="5" id="KW-0808">Transferase</keyword>
<keyword evidence="2" id="KW-0723">Serine/threonine-protein kinase</keyword>
<dbReference type="GO" id="GO:0004674">
    <property type="term" value="F:protein serine/threonine kinase activity"/>
    <property type="evidence" value="ECO:0007669"/>
    <property type="project" value="UniProtKB-KW"/>
</dbReference>
<dbReference type="PROSITE" id="PS00107">
    <property type="entry name" value="PROTEIN_KINASE_ATP"/>
    <property type="match status" value="1"/>
</dbReference>
<keyword evidence="19" id="KW-1185">Reference proteome</keyword>
<dbReference type="InterPro" id="IPR011009">
    <property type="entry name" value="Kinase-like_dom_sf"/>
</dbReference>
<evidence type="ECO:0000256" key="5">
    <source>
        <dbReference type="ARBA" id="ARBA00022679"/>
    </source>
</evidence>
<evidence type="ECO:0000256" key="13">
    <source>
        <dbReference type="ARBA" id="ARBA00023136"/>
    </source>
</evidence>
<keyword evidence="7" id="KW-0732">Signal</keyword>
<evidence type="ECO:0000256" key="1">
    <source>
        <dbReference type="ARBA" id="ARBA00004162"/>
    </source>
</evidence>
<evidence type="ECO:0000259" key="17">
    <source>
        <dbReference type="PROSITE" id="PS50011"/>
    </source>
</evidence>
<dbReference type="InterPro" id="IPR017441">
    <property type="entry name" value="Protein_kinase_ATP_BS"/>
</dbReference>
<dbReference type="PROSITE" id="PS00108">
    <property type="entry name" value="PROTEIN_KINASE_ST"/>
    <property type="match status" value="1"/>
</dbReference>
<dbReference type="InterPro" id="IPR008271">
    <property type="entry name" value="Ser/Thr_kinase_AS"/>
</dbReference>
<dbReference type="PROSITE" id="PS50011">
    <property type="entry name" value="PROTEIN_KINASE_DOM"/>
    <property type="match status" value="1"/>
</dbReference>
<dbReference type="Proteomes" id="UP000652761">
    <property type="component" value="Unassembled WGS sequence"/>
</dbReference>
<dbReference type="FunFam" id="1.10.510.10:FF:000146">
    <property type="entry name" value="LRR receptor-like serine/threonine-protein kinase IOS1"/>
    <property type="match status" value="1"/>
</dbReference>
<dbReference type="Pfam" id="PF00560">
    <property type="entry name" value="LRR_1"/>
    <property type="match status" value="1"/>
</dbReference>
<evidence type="ECO:0000256" key="11">
    <source>
        <dbReference type="ARBA" id="ARBA00022840"/>
    </source>
</evidence>
<keyword evidence="10" id="KW-0418">Kinase</keyword>
<dbReference type="GO" id="GO:0005886">
    <property type="term" value="C:plasma membrane"/>
    <property type="evidence" value="ECO:0007669"/>
    <property type="project" value="UniProtKB-SubCell"/>
</dbReference>
<comment type="subcellular location">
    <subcellularLocation>
        <location evidence="1">Cell membrane</location>
        <topology evidence="1">Single-pass membrane protein</topology>
    </subcellularLocation>
</comment>
<keyword evidence="3" id="KW-0597">Phosphoprotein</keyword>
<name>A0A843W317_COLES</name>
<keyword evidence="12" id="KW-1133">Transmembrane helix</keyword>
<evidence type="ECO:0000256" key="2">
    <source>
        <dbReference type="ARBA" id="ARBA00022527"/>
    </source>
</evidence>
<dbReference type="OrthoDB" id="1111193at2759"/>
<dbReference type="Gene3D" id="3.30.200.20">
    <property type="entry name" value="Phosphorylase Kinase, domain 1"/>
    <property type="match status" value="1"/>
</dbReference>
<dbReference type="FunFam" id="3.30.200.20:FF:000394">
    <property type="entry name" value="Leucine-rich repeat receptor-like protein kinase"/>
    <property type="match status" value="1"/>
</dbReference>
<dbReference type="Pfam" id="PF07714">
    <property type="entry name" value="PK_Tyr_Ser-Thr"/>
    <property type="match status" value="1"/>
</dbReference>
<dbReference type="Gene3D" id="1.10.510.10">
    <property type="entry name" value="Transferase(Phosphotransferase) domain 1"/>
    <property type="match status" value="1"/>
</dbReference>
<feature type="binding site" evidence="16">
    <location>
        <position position="351"/>
    </location>
    <ligand>
        <name>ATP</name>
        <dbReference type="ChEBI" id="CHEBI:30616"/>
    </ligand>
</feature>
<dbReference type="CDD" id="cd14066">
    <property type="entry name" value="STKc_IRAK"/>
    <property type="match status" value="1"/>
</dbReference>
<keyword evidence="13" id="KW-0472">Membrane</keyword>
<evidence type="ECO:0000256" key="16">
    <source>
        <dbReference type="PROSITE-ProRule" id="PRU10141"/>
    </source>
</evidence>
<dbReference type="SUPFAM" id="SSF56112">
    <property type="entry name" value="Protein kinase-like (PK-like)"/>
    <property type="match status" value="1"/>
</dbReference>
<evidence type="ECO:0000256" key="8">
    <source>
        <dbReference type="ARBA" id="ARBA00022737"/>
    </source>
</evidence>
<evidence type="ECO:0000256" key="15">
    <source>
        <dbReference type="ARBA" id="ARBA00023180"/>
    </source>
</evidence>
<evidence type="ECO:0000256" key="9">
    <source>
        <dbReference type="ARBA" id="ARBA00022741"/>
    </source>
</evidence>
<dbReference type="FunFam" id="3.80.10.10:FF:000041">
    <property type="entry name" value="LRR receptor-like serine/threonine-protein kinase ERECTA"/>
    <property type="match status" value="1"/>
</dbReference>
<keyword evidence="11 16" id="KW-0067">ATP-binding</keyword>
<dbReference type="SMART" id="SM00220">
    <property type="entry name" value="S_TKc"/>
    <property type="match status" value="1"/>
</dbReference>
<keyword evidence="15" id="KW-0325">Glycoprotein</keyword>
<dbReference type="GO" id="GO:0005524">
    <property type="term" value="F:ATP binding"/>
    <property type="evidence" value="ECO:0007669"/>
    <property type="project" value="UniProtKB-UniRule"/>
</dbReference>
<evidence type="ECO:0000313" key="18">
    <source>
        <dbReference type="EMBL" id="MQM01298.1"/>
    </source>
</evidence>
<evidence type="ECO:0000256" key="4">
    <source>
        <dbReference type="ARBA" id="ARBA00022614"/>
    </source>
</evidence>
<evidence type="ECO:0000256" key="14">
    <source>
        <dbReference type="ARBA" id="ARBA00023170"/>
    </source>
</evidence>
<evidence type="ECO:0000256" key="6">
    <source>
        <dbReference type="ARBA" id="ARBA00022692"/>
    </source>
</evidence>
<dbReference type="InterPro" id="IPR000719">
    <property type="entry name" value="Prot_kinase_dom"/>
</dbReference>
<evidence type="ECO:0000313" key="19">
    <source>
        <dbReference type="Proteomes" id="UP000652761"/>
    </source>
</evidence>
<comment type="caution">
    <text evidence="18">The sequence shown here is derived from an EMBL/GenBank/DDBJ whole genome shotgun (WGS) entry which is preliminary data.</text>
</comment>
<keyword evidence="14" id="KW-0675">Receptor</keyword>
<reference evidence="18" key="1">
    <citation type="submission" date="2017-07" db="EMBL/GenBank/DDBJ databases">
        <title>Taro Niue Genome Assembly and Annotation.</title>
        <authorList>
            <person name="Atibalentja N."/>
            <person name="Keating K."/>
            <person name="Fields C.J."/>
        </authorList>
    </citation>
    <scope>NUCLEOTIDE SEQUENCE</scope>
    <source>
        <strain evidence="18">Niue_2</strain>
        <tissue evidence="18">Leaf</tissue>
    </source>
</reference>
<feature type="domain" description="Protein kinase" evidence="17">
    <location>
        <begin position="323"/>
        <end position="599"/>
    </location>
</feature>
<dbReference type="PANTHER" id="PTHR45631">
    <property type="entry name" value="OS07G0107800 PROTEIN-RELATED"/>
    <property type="match status" value="1"/>
</dbReference>
<protein>
    <recommendedName>
        <fullName evidence="17">Protein kinase domain-containing protein</fullName>
    </recommendedName>
</protein>
<organism evidence="18 19">
    <name type="scientific">Colocasia esculenta</name>
    <name type="common">Wild taro</name>
    <name type="synonym">Arum esculentum</name>
    <dbReference type="NCBI Taxonomy" id="4460"/>
    <lineage>
        <taxon>Eukaryota</taxon>
        <taxon>Viridiplantae</taxon>
        <taxon>Streptophyta</taxon>
        <taxon>Embryophyta</taxon>
        <taxon>Tracheophyta</taxon>
        <taxon>Spermatophyta</taxon>
        <taxon>Magnoliopsida</taxon>
        <taxon>Liliopsida</taxon>
        <taxon>Araceae</taxon>
        <taxon>Aroideae</taxon>
        <taxon>Colocasieae</taxon>
        <taxon>Colocasia</taxon>
    </lineage>
</organism>
<dbReference type="InterPro" id="IPR001245">
    <property type="entry name" value="Ser-Thr/Tyr_kinase_cat_dom"/>
</dbReference>
<dbReference type="EMBL" id="NMUH01002655">
    <property type="protein sequence ID" value="MQM01298.1"/>
    <property type="molecule type" value="Genomic_DNA"/>
</dbReference>
<gene>
    <name evidence="18" type="ORF">Taro_034059</name>
</gene>
<keyword evidence="6" id="KW-0812">Transmembrane</keyword>
<keyword evidence="9 16" id="KW-0547">Nucleotide-binding</keyword>
<keyword evidence="4" id="KW-0433">Leucine-rich repeat</keyword>
<evidence type="ECO:0000256" key="3">
    <source>
        <dbReference type="ARBA" id="ARBA00022553"/>
    </source>
</evidence>
<evidence type="ECO:0000256" key="7">
    <source>
        <dbReference type="ARBA" id="ARBA00022729"/>
    </source>
</evidence>
<accession>A0A843W317</accession>